<dbReference type="EMBL" id="CP003261">
    <property type="protein sequence ID" value="AGK98358.1"/>
    <property type="molecule type" value="Genomic_DNA"/>
</dbReference>
<dbReference type="PROSITE" id="PS51502">
    <property type="entry name" value="S_R_A_B_BARREL"/>
    <property type="match status" value="1"/>
</dbReference>
<dbReference type="OrthoDB" id="9808130at2"/>
<dbReference type="SMART" id="SM00886">
    <property type="entry name" value="Dabb"/>
    <property type="match status" value="1"/>
</dbReference>
<sequence>MFTHIVFFKLKDKANIQRGKELLLSLDGKIPFLREIKVGEDVVHSERSYDIALITKFDSREDMDKYQVHPVHVNDVVKYLKPMLESSVSVDFEE</sequence>
<dbReference type="STRING" id="86416.Clopa_3576"/>
<dbReference type="eggNOG" id="ENOG5032S3C">
    <property type="taxonomic scope" value="Bacteria"/>
</dbReference>
<dbReference type="InterPro" id="IPR011008">
    <property type="entry name" value="Dimeric_a/b-barrel"/>
</dbReference>
<dbReference type="RefSeq" id="WP_015616641.1">
    <property type="nucleotide sequence ID" value="NC_021182.1"/>
</dbReference>
<dbReference type="Proteomes" id="UP000013523">
    <property type="component" value="Chromosome"/>
</dbReference>
<dbReference type="KEGG" id="cpas:Clopa_3576"/>
<dbReference type="SUPFAM" id="SSF54909">
    <property type="entry name" value="Dimeric alpha+beta barrel"/>
    <property type="match status" value="1"/>
</dbReference>
<accession>R4K717</accession>
<dbReference type="PANTHER" id="PTHR37832:SF1">
    <property type="entry name" value="STRESS-RESPONSE A_B BARREL DOMAIN-CONTAINING PROTEIN"/>
    <property type="match status" value="1"/>
</dbReference>
<proteinExistence type="predicted"/>
<feature type="domain" description="Stress-response A/B barrel" evidence="1">
    <location>
        <begin position="2"/>
        <end position="92"/>
    </location>
</feature>
<evidence type="ECO:0000313" key="3">
    <source>
        <dbReference type="Proteomes" id="UP000013523"/>
    </source>
</evidence>
<dbReference type="HOGENOM" id="CLU_080664_3_1_9"/>
<gene>
    <name evidence="2" type="ORF">Clopa_3576</name>
</gene>
<protein>
    <submittedName>
        <fullName evidence="2">Stress responsive A/B Barrel Domain-containing protein</fullName>
    </submittedName>
</protein>
<organism evidence="2 3">
    <name type="scientific">Clostridium pasteurianum BC1</name>
    <dbReference type="NCBI Taxonomy" id="86416"/>
    <lineage>
        <taxon>Bacteria</taxon>
        <taxon>Bacillati</taxon>
        <taxon>Bacillota</taxon>
        <taxon>Clostridia</taxon>
        <taxon>Eubacteriales</taxon>
        <taxon>Clostridiaceae</taxon>
        <taxon>Clostridium</taxon>
    </lineage>
</organism>
<dbReference type="Pfam" id="PF07876">
    <property type="entry name" value="Dabb"/>
    <property type="match status" value="1"/>
</dbReference>
<evidence type="ECO:0000259" key="1">
    <source>
        <dbReference type="PROSITE" id="PS51502"/>
    </source>
</evidence>
<dbReference type="PATRIC" id="fig|86416.3.peg.3574"/>
<evidence type="ECO:0000313" key="2">
    <source>
        <dbReference type="EMBL" id="AGK98358.1"/>
    </source>
</evidence>
<dbReference type="InterPro" id="IPR013097">
    <property type="entry name" value="Dabb"/>
</dbReference>
<dbReference type="Gene3D" id="3.30.70.100">
    <property type="match status" value="1"/>
</dbReference>
<reference evidence="2 3" key="1">
    <citation type="submission" date="2012-01" db="EMBL/GenBank/DDBJ databases">
        <title>Complete sequence of chromosome of Clostridium pasteurianum BC1.</title>
        <authorList>
            <consortium name="US DOE Joint Genome Institute"/>
            <person name="Lucas S."/>
            <person name="Han J."/>
            <person name="Lapidus A."/>
            <person name="Cheng J.-F."/>
            <person name="Goodwin L."/>
            <person name="Pitluck S."/>
            <person name="Peters L."/>
            <person name="Mikhailova N."/>
            <person name="Teshima H."/>
            <person name="Detter J.C."/>
            <person name="Han C."/>
            <person name="Tapia R."/>
            <person name="Land M."/>
            <person name="Hauser L."/>
            <person name="Kyrpides N."/>
            <person name="Ivanova N."/>
            <person name="Pagani I."/>
            <person name="Dunn J."/>
            <person name="Taghavi S."/>
            <person name="Francis A."/>
            <person name="van der Lelie D."/>
            <person name="Woyke T."/>
        </authorList>
    </citation>
    <scope>NUCLEOTIDE SEQUENCE [LARGE SCALE GENOMIC DNA]</scope>
    <source>
        <strain evidence="2 3">BC1</strain>
    </source>
</reference>
<dbReference type="PANTHER" id="PTHR37832">
    <property type="entry name" value="BLL2683 PROTEIN"/>
    <property type="match status" value="1"/>
</dbReference>
<name>R4K717_CLOPA</name>
<dbReference type="AlphaFoldDB" id="R4K717"/>
<keyword evidence="3" id="KW-1185">Reference proteome</keyword>